<keyword evidence="1" id="KW-0223">Dioxygenase</keyword>
<dbReference type="EMBL" id="QGUB01000001">
    <property type="protein sequence ID" value="PWW48740.1"/>
    <property type="molecule type" value="Genomic_DNA"/>
</dbReference>
<dbReference type="Gene3D" id="2.60.120.10">
    <property type="entry name" value="Jelly Rolls"/>
    <property type="match status" value="1"/>
</dbReference>
<keyword evidence="1" id="KW-0560">Oxidoreductase</keyword>
<dbReference type="InterPro" id="IPR014710">
    <property type="entry name" value="RmlC-like_jellyroll"/>
</dbReference>
<dbReference type="GO" id="GO:0051213">
    <property type="term" value="F:dioxygenase activity"/>
    <property type="evidence" value="ECO:0007669"/>
    <property type="project" value="UniProtKB-KW"/>
</dbReference>
<dbReference type="RefSeq" id="WP_019373270.1">
    <property type="nucleotide sequence ID" value="NZ_ALEE01000230.1"/>
</dbReference>
<sequence length="111" mass="11867">MALPHARSAQIVSIRPLGPLVPQTPSHAILKAQQLEIVRIVLPAGQSARQNDSPGEFTLLCLEGEVEFDCDGRTQRLCAGDLLHLGPGSGYGLRAFQDASLLLTLCLVPAR</sequence>
<dbReference type="SUPFAM" id="SSF51182">
    <property type="entry name" value="RmlC-like cupins"/>
    <property type="match status" value="1"/>
</dbReference>
<protein>
    <submittedName>
        <fullName evidence="1">Quercetin dioxygenase-like cupin family protein</fullName>
    </submittedName>
</protein>
<gene>
    <name evidence="1" type="ORF">DFR36_101249</name>
</gene>
<dbReference type="AlphaFoldDB" id="A0A317RJU1"/>
<accession>A0A317RJU1</accession>
<evidence type="ECO:0000313" key="1">
    <source>
        <dbReference type="EMBL" id="PWW48740.1"/>
    </source>
</evidence>
<reference evidence="1 2" key="1">
    <citation type="submission" date="2018-05" db="EMBL/GenBank/DDBJ databases">
        <title>Genomic Encyclopedia of Type Strains, Phase IV (KMG-IV): sequencing the most valuable type-strain genomes for metagenomic binning, comparative biology and taxonomic classification.</title>
        <authorList>
            <person name="Goeker M."/>
        </authorList>
    </citation>
    <scope>NUCLEOTIDE SEQUENCE [LARGE SCALE GENOMIC DNA]</scope>
    <source>
        <strain evidence="1 2">DSM 26006</strain>
    </source>
</reference>
<name>A0A317RJU1_9BURK</name>
<dbReference type="InterPro" id="IPR011051">
    <property type="entry name" value="RmlC_Cupin_sf"/>
</dbReference>
<keyword evidence="2" id="KW-1185">Reference proteome</keyword>
<comment type="caution">
    <text evidence="1">The sequence shown here is derived from an EMBL/GenBank/DDBJ whole genome shotgun (WGS) entry which is preliminary data.</text>
</comment>
<dbReference type="OrthoDB" id="8265259at2"/>
<proteinExistence type="predicted"/>
<evidence type="ECO:0000313" key="2">
    <source>
        <dbReference type="Proteomes" id="UP000246483"/>
    </source>
</evidence>
<organism evidence="1 2">
    <name type="scientific">Melaminivora alkalimesophila</name>
    <dbReference type="NCBI Taxonomy" id="1165852"/>
    <lineage>
        <taxon>Bacteria</taxon>
        <taxon>Pseudomonadati</taxon>
        <taxon>Pseudomonadota</taxon>
        <taxon>Betaproteobacteria</taxon>
        <taxon>Burkholderiales</taxon>
        <taxon>Comamonadaceae</taxon>
        <taxon>Melaminivora</taxon>
    </lineage>
</organism>
<dbReference type="Proteomes" id="UP000246483">
    <property type="component" value="Unassembled WGS sequence"/>
</dbReference>